<feature type="region of interest" description="Disordered" evidence="1">
    <location>
        <begin position="216"/>
        <end position="245"/>
    </location>
</feature>
<proteinExistence type="predicted"/>
<dbReference type="AlphaFoldDB" id="A0A914UIL0"/>
<dbReference type="Proteomes" id="UP000887566">
    <property type="component" value="Unplaced"/>
</dbReference>
<reference evidence="3" key="1">
    <citation type="submission" date="2022-11" db="UniProtKB">
        <authorList>
            <consortium name="WormBaseParasite"/>
        </authorList>
    </citation>
    <scope>IDENTIFICATION</scope>
</reference>
<organism evidence="2 3">
    <name type="scientific">Plectus sambesii</name>
    <dbReference type="NCBI Taxonomy" id="2011161"/>
    <lineage>
        <taxon>Eukaryota</taxon>
        <taxon>Metazoa</taxon>
        <taxon>Ecdysozoa</taxon>
        <taxon>Nematoda</taxon>
        <taxon>Chromadorea</taxon>
        <taxon>Plectida</taxon>
        <taxon>Plectina</taxon>
        <taxon>Plectoidea</taxon>
        <taxon>Plectidae</taxon>
        <taxon>Plectus</taxon>
    </lineage>
</organism>
<evidence type="ECO:0000256" key="1">
    <source>
        <dbReference type="SAM" id="MobiDB-lite"/>
    </source>
</evidence>
<accession>A0A914UIL0</accession>
<keyword evidence="2" id="KW-1185">Reference proteome</keyword>
<name>A0A914UIL0_9BILA</name>
<protein>
    <submittedName>
        <fullName evidence="3">Uncharacterized protein</fullName>
    </submittedName>
</protein>
<dbReference type="WBParaSite" id="PSAMB.scaffold1016size37123.g10405.t1">
    <property type="protein sequence ID" value="PSAMB.scaffold1016size37123.g10405.t1"/>
    <property type="gene ID" value="PSAMB.scaffold1016size37123.g10405"/>
</dbReference>
<evidence type="ECO:0000313" key="2">
    <source>
        <dbReference type="Proteomes" id="UP000887566"/>
    </source>
</evidence>
<evidence type="ECO:0000313" key="3">
    <source>
        <dbReference type="WBParaSite" id="PSAMB.scaffold1016size37123.g10405.t1"/>
    </source>
</evidence>
<feature type="compositionally biased region" description="Basic residues" evidence="1">
    <location>
        <begin position="216"/>
        <end position="230"/>
    </location>
</feature>
<sequence length="245" mass="27904">MNAFTRRGGNRRPLEQIVSSRPASVDGATSRLRRDTLPFRLRTKLFLYSGWTRAIGRTTRPVFVDVDDGFYRPALLILYLPRFLDHNGKGGGIKFNASDKPVLICASTSSSSPSTIQRPRQFRLTVGDRERRPETRETPACDELTPLQRLRQRRRRSDRIWAATARSSKHRSTVGDVATARFIGSASVRCRVRKASPVSKPPPLIPAVEDIGSVVGRRRRRRRHRRRRTWLHAAMDKTSVGRPVE</sequence>